<name>A0A8S5LPS3_9CAUD</name>
<proteinExistence type="predicted"/>
<reference evidence="1" key="1">
    <citation type="journal article" date="2021" name="Proc. Natl. Acad. Sci. U.S.A.">
        <title>A Catalog of Tens of Thousands of Viruses from Human Metagenomes Reveals Hidden Associations with Chronic Diseases.</title>
        <authorList>
            <person name="Tisza M.J."/>
            <person name="Buck C.B."/>
        </authorList>
    </citation>
    <scope>NUCLEOTIDE SEQUENCE</scope>
    <source>
        <strain evidence="1">CtVFv13</strain>
    </source>
</reference>
<evidence type="ECO:0000313" key="1">
    <source>
        <dbReference type="EMBL" id="DAD72045.1"/>
    </source>
</evidence>
<sequence length="61" mass="7312">MRTLEQVDRDIELARSDMHLLMKMRQPISIVAEDLLELYDERKEILKANKKAEMSEDETYE</sequence>
<organism evidence="1">
    <name type="scientific">Siphoviridae sp. ctVFv13</name>
    <dbReference type="NCBI Taxonomy" id="2827576"/>
    <lineage>
        <taxon>Viruses</taxon>
        <taxon>Duplodnaviria</taxon>
        <taxon>Heunggongvirae</taxon>
        <taxon>Uroviricota</taxon>
        <taxon>Caudoviricetes</taxon>
    </lineage>
</organism>
<accession>A0A8S5LPS3</accession>
<dbReference type="EMBL" id="BK015893">
    <property type="protein sequence ID" value="DAD72045.1"/>
    <property type="molecule type" value="Genomic_DNA"/>
</dbReference>
<protein>
    <submittedName>
        <fullName evidence="1">Uncharacterized protein</fullName>
    </submittedName>
</protein>